<feature type="transmembrane region" description="Helical" evidence="6">
    <location>
        <begin position="77"/>
        <end position="97"/>
    </location>
</feature>
<dbReference type="GO" id="GO:0015095">
    <property type="term" value="F:magnesium ion transmembrane transporter activity"/>
    <property type="evidence" value="ECO:0007669"/>
    <property type="project" value="InterPro"/>
</dbReference>
<feature type="compositionally biased region" description="Basic and acidic residues" evidence="5">
    <location>
        <begin position="484"/>
        <end position="494"/>
    </location>
</feature>
<feature type="compositionally biased region" description="Basic and acidic residues" evidence="5">
    <location>
        <begin position="462"/>
        <end position="477"/>
    </location>
</feature>
<organism evidence="7 8">
    <name type="scientific">Sistotremastrum niveocremeum HHB9708</name>
    <dbReference type="NCBI Taxonomy" id="1314777"/>
    <lineage>
        <taxon>Eukaryota</taxon>
        <taxon>Fungi</taxon>
        <taxon>Dikarya</taxon>
        <taxon>Basidiomycota</taxon>
        <taxon>Agaricomycotina</taxon>
        <taxon>Agaricomycetes</taxon>
        <taxon>Sistotremastrales</taxon>
        <taxon>Sistotremastraceae</taxon>
        <taxon>Sertulicium</taxon>
        <taxon>Sertulicium niveocremeum</taxon>
    </lineage>
</organism>
<evidence type="ECO:0000313" key="8">
    <source>
        <dbReference type="Proteomes" id="UP000076722"/>
    </source>
</evidence>
<feature type="transmembrane region" description="Helical" evidence="6">
    <location>
        <begin position="367"/>
        <end position="390"/>
    </location>
</feature>
<evidence type="ECO:0000256" key="1">
    <source>
        <dbReference type="ARBA" id="ARBA00004141"/>
    </source>
</evidence>
<keyword evidence="3 6" id="KW-1133">Transmembrane helix</keyword>
<feature type="region of interest" description="Disordered" evidence="5">
    <location>
        <begin position="395"/>
        <end position="533"/>
    </location>
</feature>
<gene>
    <name evidence="7" type="ORF">SISNIDRAFT_404440</name>
</gene>
<accession>A0A165A7V8</accession>
<feature type="compositionally biased region" description="Polar residues" evidence="5">
    <location>
        <begin position="13"/>
        <end position="24"/>
    </location>
</feature>
<proteinExistence type="predicted"/>
<keyword evidence="4 6" id="KW-0472">Membrane</keyword>
<evidence type="ECO:0008006" key="9">
    <source>
        <dbReference type="Google" id="ProtNLM"/>
    </source>
</evidence>
<reference evidence="7 8" key="1">
    <citation type="journal article" date="2016" name="Mol. Biol. Evol.">
        <title>Comparative Genomics of Early-Diverging Mushroom-Forming Fungi Provides Insights into the Origins of Lignocellulose Decay Capabilities.</title>
        <authorList>
            <person name="Nagy L.G."/>
            <person name="Riley R."/>
            <person name="Tritt A."/>
            <person name="Adam C."/>
            <person name="Daum C."/>
            <person name="Floudas D."/>
            <person name="Sun H."/>
            <person name="Yadav J.S."/>
            <person name="Pangilinan J."/>
            <person name="Larsson K.H."/>
            <person name="Matsuura K."/>
            <person name="Barry K."/>
            <person name="Labutti K."/>
            <person name="Kuo R."/>
            <person name="Ohm R.A."/>
            <person name="Bhattacharya S.S."/>
            <person name="Shirouzu T."/>
            <person name="Yoshinaga Y."/>
            <person name="Martin F.M."/>
            <person name="Grigoriev I.V."/>
            <person name="Hibbett D.S."/>
        </authorList>
    </citation>
    <scope>NUCLEOTIDE SEQUENCE [LARGE SCALE GENOMIC DNA]</scope>
    <source>
        <strain evidence="7 8">HHB9708</strain>
    </source>
</reference>
<dbReference type="GO" id="GO:0016020">
    <property type="term" value="C:membrane"/>
    <property type="evidence" value="ECO:0007669"/>
    <property type="project" value="UniProtKB-SubCell"/>
</dbReference>
<dbReference type="EMBL" id="KV419395">
    <property type="protein sequence ID" value="KZS98596.1"/>
    <property type="molecule type" value="Genomic_DNA"/>
</dbReference>
<comment type="subcellular location">
    <subcellularLocation>
        <location evidence="1">Membrane</location>
        <topology evidence="1">Multi-pass membrane protein</topology>
    </subcellularLocation>
</comment>
<evidence type="ECO:0000256" key="3">
    <source>
        <dbReference type="ARBA" id="ARBA00022989"/>
    </source>
</evidence>
<keyword evidence="2 6" id="KW-0812">Transmembrane</keyword>
<dbReference type="OrthoDB" id="165382at2759"/>
<feature type="transmembrane region" description="Helical" evidence="6">
    <location>
        <begin position="264"/>
        <end position="287"/>
    </location>
</feature>
<evidence type="ECO:0000256" key="6">
    <source>
        <dbReference type="SAM" id="Phobius"/>
    </source>
</evidence>
<feature type="transmembrane region" description="Helical" evidence="6">
    <location>
        <begin position="341"/>
        <end position="361"/>
    </location>
</feature>
<evidence type="ECO:0000256" key="2">
    <source>
        <dbReference type="ARBA" id="ARBA00022692"/>
    </source>
</evidence>
<name>A0A165A7V8_9AGAM</name>
<feature type="transmembrane region" description="Helical" evidence="6">
    <location>
        <begin position="34"/>
        <end position="57"/>
    </location>
</feature>
<feature type="transmembrane region" description="Helical" evidence="6">
    <location>
        <begin position="117"/>
        <end position="139"/>
    </location>
</feature>
<evidence type="ECO:0000256" key="5">
    <source>
        <dbReference type="SAM" id="MobiDB-lite"/>
    </source>
</evidence>
<keyword evidence="8" id="KW-1185">Reference proteome</keyword>
<dbReference type="PANTHER" id="PTHR12570:SF82">
    <property type="entry name" value="NIPA-LIKE PROTEIN 3"/>
    <property type="match status" value="1"/>
</dbReference>
<feature type="region of interest" description="Disordered" evidence="5">
    <location>
        <begin position="1"/>
        <end position="25"/>
    </location>
</feature>
<dbReference type="InterPro" id="IPR008521">
    <property type="entry name" value="Mg_trans_NIPA"/>
</dbReference>
<evidence type="ECO:0000313" key="7">
    <source>
        <dbReference type="EMBL" id="KZS98596.1"/>
    </source>
</evidence>
<protein>
    <recommendedName>
        <fullName evidence="9">DUF803-domain-containing protein</fullName>
    </recommendedName>
</protein>
<dbReference type="AlphaFoldDB" id="A0A165A7V8"/>
<dbReference type="Pfam" id="PF05653">
    <property type="entry name" value="Mg_trans_NIPA"/>
    <property type="match status" value="1"/>
</dbReference>
<sequence length="533" mass="58418">MNTTTSFEPTTTSDVIPSPTNDPSEPTPHVLNPVVSFIIGFAIILAASLLNASGLNLTKLDHIRTSALPKSARRSDWARPLWILGMFLYVVSQLVGSTLALEYMRAGKINTLNFTEYVAPLGSTSLIFNFIFASLLLGTPVTKTDVYGTLVIVVGVIGIVSFGSVNSGLETDMSLARLSKLWGRAGWILFLLFMSAAIFLAYTVIGQLDAVLNFRAELNSEPQLTALPFNAGRVARARHTWNGWMFRLREKLEERTSYMDDKNLAWNIGVGWACIGGFLAGGCLVFAKAGVKLISGSLSHQNEGNQFVHPAAIITFIYLAITAVFQIVCLNRGLKAYDPTLVVPVFYGLYTASGFLDSLIFNNETDAYQGWTLFFIGVSILILIGGVVLLTNKKPPSTGRVRPTANGVGMSTLPVHNRDVSQENDKQSEHEVEGLRKLQPGEEVVWQLGDDSDDDEGPSQPTKDDRAVPRDVQHQSQDDDEPNEEHGLIPHAEEQGDSGFNTDPNRDKHSGRLNSPDVEFGDWEDASRTEPHH</sequence>
<evidence type="ECO:0000256" key="4">
    <source>
        <dbReference type="ARBA" id="ARBA00023136"/>
    </source>
</evidence>
<feature type="transmembrane region" description="Helical" evidence="6">
    <location>
        <begin position="185"/>
        <end position="205"/>
    </location>
</feature>
<feature type="compositionally biased region" description="Basic and acidic residues" evidence="5">
    <location>
        <begin position="416"/>
        <end position="440"/>
    </location>
</feature>
<dbReference type="Proteomes" id="UP000076722">
    <property type="component" value="Unassembled WGS sequence"/>
</dbReference>
<feature type="transmembrane region" description="Helical" evidence="6">
    <location>
        <begin position="307"/>
        <end position="329"/>
    </location>
</feature>
<dbReference type="PANTHER" id="PTHR12570">
    <property type="match status" value="1"/>
</dbReference>
<feature type="compositionally biased region" description="Low complexity" evidence="5">
    <location>
        <begin position="1"/>
        <end position="12"/>
    </location>
</feature>
<feature type="transmembrane region" description="Helical" evidence="6">
    <location>
        <begin position="146"/>
        <end position="165"/>
    </location>
</feature>